<name>A0ABV2I4C3_9HYPH</name>
<dbReference type="EMBL" id="JBEPLM010000027">
    <property type="protein sequence ID" value="MET3597601.1"/>
    <property type="molecule type" value="Genomic_DNA"/>
</dbReference>
<protein>
    <submittedName>
        <fullName evidence="1">Uncharacterized protein</fullName>
    </submittedName>
</protein>
<gene>
    <name evidence="1" type="ORF">ABID26_007027</name>
</gene>
<accession>A0ABV2I4C3</accession>
<evidence type="ECO:0000313" key="2">
    <source>
        <dbReference type="Proteomes" id="UP001549036"/>
    </source>
</evidence>
<comment type="caution">
    <text evidence="1">The sequence shown here is derived from an EMBL/GenBank/DDBJ whole genome shotgun (WGS) entry which is preliminary data.</text>
</comment>
<evidence type="ECO:0000313" key="1">
    <source>
        <dbReference type="EMBL" id="MET3597601.1"/>
    </source>
</evidence>
<keyword evidence="2" id="KW-1185">Reference proteome</keyword>
<organism evidence="1 2">
    <name type="scientific">Mesorhizobium shonense</name>
    <dbReference type="NCBI Taxonomy" id="1209948"/>
    <lineage>
        <taxon>Bacteria</taxon>
        <taxon>Pseudomonadati</taxon>
        <taxon>Pseudomonadota</taxon>
        <taxon>Alphaproteobacteria</taxon>
        <taxon>Hyphomicrobiales</taxon>
        <taxon>Phyllobacteriaceae</taxon>
        <taxon>Mesorhizobium</taxon>
    </lineage>
</organism>
<sequence>MHWSEIQEKALQGATFQGTPLEINRILKFGIEDQRAAILAFMAGSVAAAIGTFAVDEGVDPEAPAFDVIWDQMLSFSDQALATKSLEDLENDRLAAAVWLCPKENIRDCVEPIQSLLERSRIFLRELVVFQSCSVGRNCNVLKMTVRALQHEDLSVACLSNSAQHIRVEERS</sequence>
<reference evidence="1 2" key="1">
    <citation type="submission" date="2024-06" db="EMBL/GenBank/DDBJ databases">
        <title>Genomic Encyclopedia of Type Strains, Phase IV (KMG-IV): sequencing the most valuable type-strain genomes for metagenomic binning, comparative biology and taxonomic classification.</title>
        <authorList>
            <person name="Goeker M."/>
        </authorList>
    </citation>
    <scope>NUCLEOTIDE SEQUENCE [LARGE SCALE GENOMIC DNA]</scope>
    <source>
        <strain evidence="1 2">DSM 29846</strain>
    </source>
</reference>
<dbReference type="Proteomes" id="UP001549036">
    <property type="component" value="Unassembled WGS sequence"/>
</dbReference>
<proteinExistence type="predicted"/>